<name>A0A4Q9MM20_9APHY</name>
<dbReference type="AlphaFoldDB" id="A0A4Q9MM20"/>
<accession>A0A4Q9MM20</accession>
<proteinExistence type="predicted"/>
<sequence>MSNPSDFLHTFTVQGDWGFYLLRYFKGALQASIFSADEGPANPILSSRLSNSLGDDISSIGLPPSIYTSIVTIRPNSSVVAHYYFTAMYDTLGRVVV</sequence>
<dbReference type="EMBL" id="ML143433">
    <property type="protein sequence ID" value="TBU27362.1"/>
    <property type="molecule type" value="Genomic_DNA"/>
</dbReference>
<organism evidence="1">
    <name type="scientific">Dichomitus squalens</name>
    <dbReference type="NCBI Taxonomy" id="114155"/>
    <lineage>
        <taxon>Eukaryota</taxon>
        <taxon>Fungi</taxon>
        <taxon>Dikarya</taxon>
        <taxon>Basidiomycota</taxon>
        <taxon>Agaricomycotina</taxon>
        <taxon>Agaricomycetes</taxon>
        <taxon>Polyporales</taxon>
        <taxon>Polyporaceae</taxon>
        <taxon>Dichomitus</taxon>
    </lineage>
</organism>
<evidence type="ECO:0000313" key="1">
    <source>
        <dbReference type="EMBL" id="TBU27362.1"/>
    </source>
</evidence>
<gene>
    <name evidence="1" type="ORF">BD311DRAFT_778991</name>
</gene>
<reference evidence="1" key="1">
    <citation type="submission" date="2019-01" db="EMBL/GenBank/DDBJ databases">
        <title>Draft genome sequences of three monokaryotic isolates of the white-rot basidiomycete fungus Dichomitus squalens.</title>
        <authorList>
            <consortium name="DOE Joint Genome Institute"/>
            <person name="Lopez S.C."/>
            <person name="Andreopoulos B."/>
            <person name="Pangilinan J."/>
            <person name="Lipzen A."/>
            <person name="Riley R."/>
            <person name="Ahrendt S."/>
            <person name="Ng V."/>
            <person name="Barry K."/>
            <person name="Daum C."/>
            <person name="Grigoriev I.V."/>
            <person name="Hilden K.S."/>
            <person name="Makela M.R."/>
            <person name="de Vries R.P."/>
        </authorList>
    </citation>
    <scope>NUCLEOTIDE SEQUENCE [LARGE SCALE GENOMIC DNA]</scope>
    <source>
        <strain evidence="1">OM18370.1</strain>
    </source>
</reference>
<protein>
    <submittedName>
        <fullName evidence="1">Uncharacterized protein</fullName>
    </submittedName>
</protein>
<dbReference type="Proteomes" id="UP000292957">
    <property type="component" value="Unassembled WGS sequence"/>
</dbReference>